<evidence type="ECO:0000256" key="1">
    <source>
        <dbReference type="ARBA" id="ARBA00002284"/>
    </source>
</evidence>
<keyword evidence="3 5" id="KW-0686">Riboflavin biosynthesis</keyword>
<reference evidence="6 7" key="1">
    <citation type="journal article" date="2019" name="Int. J. Syst. Evol. Microbiol.">
        <title>The Global Catalogue of Microorganisms (GCM) 10K type strain sequencing project: providing services to taxonomists for standard genome sequencing and annotation.</title>
        <authorList>
            <consortium name="The Broad Institute Genomics Platform"/>
            <consortium name="The Broad Institute Genome Sequencing Center for Infectious Disease"/>
            <person name="Wu L."/>
            <person name="Ma J."/>
        </authorList>
    </citation>
    <scope>NUCLEOTIDE SEQUENCE [LARGE SCALE GENOMIC DNA]</scope>
    <source>
        <strain evidence="6 7">JCM 14917</strain>
    </source>
</reference>
<keyword evidence="4 5" id="KW-0479">Metal-binding</keyword>
<accession>A0ABN3AYC6</accession>
<dbReference type="PANTHER" id="PTHR21327">
    <property type="entry name" value="GTP CYCLOHYDROLASE II-RELATED"/>
    <property type="match status" value="1"/>
</dbReference>
<name>A0ABN3AYC6_9MICC</name>
<evidence type="ECO:0000313" key="6">
    <source>
        <dbReference type="EMBL" id="GAA2176237.1"/>
    </source>
</evidence>
<comment type="function">
    <text evidence="1 5">Catalyzes the conversion of D-ribulose 5-phosphate to formate and 3,4-dihydroxy-2-butanone 4-phosphate.</text>
</comment>
<evidence type="ECO:0000256" key="5">
    <source>
        <dbReference type="RuleBase" id="RU003843"/>
    </source>
</evidence>
<keyword evidence="7" id="KW-1185">Reference proteome</keyword>
<dbReference type="EC" id="4.1.99.12" evidence="5"/>
<keyword evidence="5" id="KW-0464">Manganese</keyword>
<proteinExistence type="inferred from homology"/>
<comment type="subunit">
    <text evidence="5">Homodimer.</text>
</comment>
<comment type="caution">
    <text evidence="6">The sequence shown here is derived from an EMBL/GenBank/DDBJ whole genome shotgun (WGS) entry which is preliminary data.</text>
</comment>
<gene>
    <name evidence="6" type="ORF">GCM10009784_21900</name>
</gene>
<sequence length="227" mass="23520">MIRSGAGSAPDPQSGAVLEIVLDPVDTAVAAMAAGRAVVVVDDANRENEGDIIFAAQFATTELTAWTIRYTSGVLCVPVTGRTADRLELPAMVINNQDAKQTAYTVSCDAAAGVSTGISAADRALTARTLASSSAVPADLTRPGHMFPLRAVEGGVRERRGHTEAAIDLCRLAGVELAAVIAEVTHDDGGMMRLPALREFATRFQAPLISIEDLVEYLAAGDTGAAG</sequence>
<comment type="similarity">
    <text evidence="5">Belongs to the DHBP synthase family.</text>
</comment>
<dbReference type="NCBIfam" id="TIGR00506">
    <property type="entry name" value="ribB"/>
    <property type="match status" value="1"/>
</dbReference>
<dbReference type="SUPFAM" id="SSF55821">
    <property type="entry name" value="YrdC/RibB"/>
    <property type="match status" value="1"/>
</dbReference>
<evidence type="ECO:0000256" key="3">
    <source>
        <dbReference type="ARBA" id="ARBA00022619"/>
    </source>
</evidence>
<comment type="catalytic activity">
    <reaction evidence="5">
        <text>D-ribulose 5-phosphate = (2S)-2-hydroxy-3-oxobutyl phosphate + formate + H(+)</text>
        <dbReference type="Rhea" id="RHEA:18457"/>
        <dbReference type="ChEBI" id="CHEBI:15378"/>
        <dbReference type="ChEBI" id="CHEBI:15740"/>
        <dbReference type="ChEBI" id="CHEBI:58121"/>
        <dbReference type="ChEBI" id="CHEBI:58830"/>
        <dbReference type="EC" id="4.1.99.12"/>
    </reaction>
</comment>
<dbReference type="EMBL" id="BAAAON010000002">
    <property type="protein sequence ID" value="GAA2176237.1"/>
    <property type="molecule type" value="Genomic_DNA"/>
</dbReference>
<dbReference type="InterPro" id="IPR000422">
    <property type="entry name" value="DHBP_synthase_RibB"/>
</dbReference>
<dbReference type="Gene3D" id="3.90.870.10">
    <property type="entry name" value="DHBP synthase"/>
    <property type="match status" value="1"/>
</dbReference>
<comment type="pathway">
    <text evidence="2 5">Cofactor biosynthesis; riboflavin biosynthesis; 2-hydroxy-3-oxobutyl phosphate from D-ribulose 5-phosphate: step 1/1.</text>
</comment>
<dbReference type="Pfam" id="PF00926">
    <property type="entry name" value="DHBP_synthase"/>
    <property type="match status" value="1"/>
</dbReference>
<protein>
    <recommendedName>
        <fullName evidence="5">3,4-dihydroxy-2-butanone 4-phosphate synthase</fullName>
        <shortName evidence="5">DHBP synthase</shortName>
        <ecNumber evidence="5">4.1.99.12</ecNumber>
    </recommendedName>
</protein>
<dbReference type="InterPro" id="IPR017945">
    <property type="entry name" value="DHBP_synth_RibB-like_a/b_dom"/>
</dbReference>
<keyword evidence="5" id="KW-0460">Magnesium</keyword>
<keyword evidence="5" id="KW-0456">Lyase</keyword>
<comment type="cofactor">
    <cofactor evidence="5">
        <name>Mg(2+)</name>
        <dbReference type="ChEBI" id="CHEBI:18420"/>
    </cofactor>
    <cofactor evidence="5">
        <name>Mn(2+)</name>
        <dbReference type="ChEBI" id="CHEBI:29035"/>
    </cofactor>
    <text evidence="5">Binds 2 divalent metal cations per subunit. Magnesium or manganese.</text>
</comment>
<dbReference type="PANTHER" id="PTHR21327:SF18">
    <property type="entry name" value="3,4-DIHYDROXY-2-BUTANONE 4-PHOSPHATE SYNTHASE"/>
    <property type="match status" value="1"/>
</dbReference>
<organism evidence="6 7">
    <name type="scientific">Arthrobacter parietis</name>
    <dbReference type="NCBI Taxonomy" id="271434"/>
    <lineage>
        <taxon>Bacteria</taxon>
        <taxon>Bacillati</taxon>
        <taxon>Actinomycetota</taxon>
        <taxon>Actinomycetes</taxon>
        <taxon>Micrococcales</taxon>
        <taxon>Micrococcaceae</taxon>
        <taxon>Arthrobacter</taxon>
    </lineage>
</organism>
<evidence type="ECO:0000256" key="4">
    <source>
        <dbReference type="ARBA" id="ARBA00022723"/>
    </source>
</evidence>
<dbReference type="Proteomes" id="UP001500974">
    <property type="component" value="Unassembled WGS sequence"/>
</dbReference>
<evidence type="ECO:0000313" key="7">
    <source>
        <dbReference type="Proteomes" id="UP001500974"/>
    </source>
</evidence>
<evidence type="ECO:0000256" key="2">
    <source>
        <dbReference type="ARBA" id="ARBA00004904"/>
    </source>
</evidence>